<reference evidence="2 3" key="1">
    <citation type="journal article" date="2014" name="Genome Biol. Evol.">
        <title>Comparative genomics and transcriptomics analyses reveal divergent lifestyle features of nematode endoparasitic fungus Hirsutella minnesotensis.</title>
        <authorList>
            <person name="Lai Y."/>
            <person name="Liu K."/>
            <person name="Zhang X."/>
            <person name="Zhang X."/>
            <person name="Li K."/>
            <person name="Wang N."/>
            <person name="Shu C."/>
            <person name="Wu Y."/>
            <person name="Wang C."/>
            <person name="Bushley K.E."/>
            <person name="Xiang M."/>
            <person name="Liu X."/>
        </authorList>
    </citation>
    <scope>NUCLEOTIDE SEQUENCE [LARGE SCALE GENOMIC DNA]</scope>
    <source>
        <strain evidence="2 3">3608</strain>
    </source>
</reference>
<sequence>MAPVTRKRSHDQVATDTPVAKAVSEKRARAGPKTGKAHKKQSKDAVASGEAFIVGNKLPSTKSARSVKETKADMRKRATDMEKLLERDLKREMSTQHQQSDAGGLSVELAQVLNLADTSGRSIGGKQNETFERATQCLTGFQNLVKGYQDLNQGGSKWEQPTWLHWDEDKANLEDLTESAKGAAFRILDSIIMPYASGDLTEDRDGATLRRDINDVASEILEDAKPMPGEQTYGTMARDFLEALAKVVELLPEAEQAHTGTGK</sequence>
<protein>
    <submittedName>
        <fullName evidence="2">Uncharacterized protein</fullName>
    </submittedName>
</protein>
<evidence type="ECO:0000313" key="3">
    <source>
        <dbReference type="Proteomes" id="UP000054481"/>
    </source>
</evidence>
<dbReference type="AlphaFoldDB" id="A0A0F7ZXQ2"/>
<feature type="region of interest" description="Disordered" evidence="1">
    <location>
        <begin position="1"/>
        <end position="48"/>
    </location>
</feature>
<evidence type="ECO:0000256" key="1">
    <source>
        <dbReference type="SAM" id="MobiDB-lite"/>
    </source>
</evidence>
<proteinExistence type="predicted"/>
<dbReference type="OrthoDB" id="3598799at2759"/>
<gene>
    <name evidence="2" type="ORF">HIM_09471</name>
</gene>
<keyword evidence="3" id="KW-1185">Reference proteome</keyword>
<accession>A0A0F7ZXQ2</accession>
<dbReference type="Proteomes" id="UP000054481">
    <property type="component" value="Unassembled WGS sequence"/>
</dbReference>
<dbReference type="EMBL" id="KQ030587">
    <property type="protein sequence ID" value="KJZ71117.1"/>
    <property type="molecule type" value="Genomic_DNA"/>
</dbReference>
<evidence type="ECO:0000313" key="2">
    <source>
        <dbReference type="EMBL" id="KJZ71117.1"/>
    </source>
</evidence>
<organism evidence="2 3">
    <name type="scientific">Hirsutella minnesotensis 3608</name>
    <dbReference type="NCBI Taxonomy" id="1043627"/>
    <lineage>
        <taxon>Eukaryota</taxon>
        <taxon>Fungi</taxon>
        <taxon>Dikarya</taxon>
        <taxon>Ascomycota</taxon>
        <taxon>Pezizomycotina</taxon>
        <taxon>Sordariomycetes</taxon>
        <taxon>Hypocreomycetidae</taxon>
        <taxon>Hypocreales</taxon>
        <taxon>Ophiocordycipitaceae</taxon>
        <taxon>Hirsutella</taxon>
    </lineage>
</organism>
<name>A0A0F7ZXQ2_9HYPO</name>